<comment type="similarity">
    <text evidence="1">Belongs to the GerABKA family.</text>
</comment>
<dbReference type="PANTHER" id="PTHR22550">
    <property type="entry name" value="SPORE GERMINATION PROTEIN"/>
    <property type="match status" value="1"/>
</dbReference>
<evidence type="ECO:0000256" key="4">
    <source>
        <dbReference type="SAM" id="Phobius"/>
    </source>
</evidence>
<name>A0ABQ1FAA7_9BACL</name>
<dbReference type="InterPro" id="IPR050768">
    <property type="entry name" value="UPF0353/GerABKA_families"/>
</dbReference>
<dbReference type="EMBL" id="BMHE01000044">
    <property type="protein sequence ID" value="GGA03356.1"/>
    <property type="molecule type" value="Genomic_DNA"/>
</dbReference>
<comment type="caution">
    <text evidence="5">The sequence shown here is derived from an EMBL/GenBank/DDBJ whole genome shotgun (WGS) entry which is preliminary data.</text>
</comment>
<dbReference type="PIRSF" id="PIRSF005690">
    <property type="entry name" value="GerBA"/>
    <property type="match status" value="1"/>
</dbReference>
<dbReference type="Proteomes" id="UP000615455">
    <property type="component" value="Unassembled WGS sequence"/>
</dbReference>
<organism evidence="5 6">
    <name type="scientific">Paenibacillus marchantiophytorum</name>
    <dbReference type="NCBI Taxonomy" id="1619310"/>
    <lineage>
        <taxon>Bacteria</taxon>
        <taxon>Bacillati</taxon>
        <taxon>Bacillota</taxon>
        <taxon>Bacilli</taxon>
        <taxon>Bacillales</taxon>
        <taxon>Paenibacillaceae</taxon>
        <taxon>Paenibacillus</taxon>
    </lineage>
</organism>
<keyword evidence="4" id="KW-1133">Transmembrane helix</keyword>
<dbReference type="RefSeq" id="WP_229757887.1">
    <property type="nucleotide sequence ID" value="NZ_BMHE01000044.1"/>
</dbReference>
<evidence type="ECO:0000313" key="6">
    <source>
        <dbReference type="Proteomes" id="UP000615455"/>
    </source>
</evidence>
<evidence type="ECO:0000256" key="2">
    <source>
        <dbReference type="ARBA" id="ARBA00023136"/>
    </source>
</evidence>
<gene>
    <name evidence="5" type="primary">yfkQ</name>
    <name evidence="5" type="ORF">GCM10008018_56660</name>
</gene>
<dbReference type="Pfam" id="PF03323">
    <property type="entry name" value="GerA"/>
    <property type="match status" value="1"/>
</dbReference>
<evidence type="ECO:0000256" key="1">
    <source>
        <dbReference type="ARBA" id="ARBA00005278"/>
    </source>
</evidence>
<feature type="transmembrane region" description="Helical" evidence="4">
    <location>
        <begin position="447"/>
        <end position="471"/>
    </location>
</feature>
<evidence type="ECO:0000313" key="5">
    <source>
        <dbReference type="EMBL" id="GGA03356.1"/>
    </source>
</evidence>
<feature type="region of interest" description="Disordered" evidence="3">
    <location>
        <begin position="538"/>
        <end position="558"/>
    </location>
</feature>
<proteinExistence type="inferred from homology"/>
<keyword evidence="4" id="KW-0812">Transmembrane</keyword>
<dbReference type="PANTHER" id="PTHR22550:SF5">
    <property type="entry name" value="LEUCINE ZIPPER PROTEIN 4"/>
    <property type="match status" value="1"/>
</dbReference>
<sequence length="558" mass="61644">MVKTSKQLMKSILRKRASNKPDEINEQSALSDSLDYQFIEELKKTKLSLLLDENHEFMKAIFKDCSDIVVREFEIEPHIPALLLFVDGLTNTQLLNDTMKSLMLLGGGETSIERIVGTILPVSQTQISDNYGDLLVSVLGGDAALLVEGNAKAILLGIRGTEKRSVGEPETETVVRGPKEGFVESIRTNTSMIRRKLKTPRLKMKSMSVGKESNTNLVICYLDDLAMPSLIEEVVKRIELIKIDAILESGMIEELIQDNAYSPFPQMQYTERPDVVAAALLQGRVTILTDGTPFALIVPFVFIQIMQTSEDYYERFQIGSLLRLLRYVFMFLSLTTPALYVAITTYHQDLLPTTLMLSVAASREAIPFPAVVEAFIMEITFEALREAGIRLPKAVGSAVSILGALVVGQAAVQAGIVSAPMVIVVSITGIASFTIPRFNGAIAIRMLRFPILMAGSLFGFYGIFFSLMILLGHMANLRSFGIPYLSPLGPLSANDIKDVFIRAPLWQMDKRAEFLDIQDVQRMDEKLPQQIMKDGGLDGSSIAHKHKASEEGNQNGTS</sequence>
<reference evidence="6" key="1">
    <citation type="journal article" date="2019" name="Int. J. Syst. Evol. Microbiol.">
        <title>The Global Catalogue of Microorganisms (GCM) 10K type strain sequencing project: providing services to taxonomists for standard genome sequencing and annotation.</title>
        <authorList>
            <consortium name="The Broad Institute Genomics Platform"/>
            <consortium name="The Broad Institute Genome Sequencing Center for Infectious Disease"/>
            <person name="Wu L."/>
            <person name="Ma J."/>
        </authorList>
    </citation>
    <scope>NUCLEOTIDE SEQUENCE [LARGE SCALE GENOMIC DNA]</scope>
    <source>
        <strain evidence="6">CGMCC 1.15043</strain>
    </source>
</reference>
<evidence type="ECO:0000256" key="3">
    <source>
        <dbReference type="SAM" id="MobiDB-lite"/>
    </source>
</evidence>
<feature type="transmembrane region" description="Helical" evidence="4">
    <location>
        <begin position="417"/>
        <end position="435"/>
    </location>
</feature>
<accession>A0ABQ1FAA7</accession>
<keyword evidence="2 4" id="KW-0472">Membrane</keyword>
<keyword evidence="6" id="KW-1185">Reference proteome</keyword>
<protein>
    <submittedName>
        <fullName evidence="5">Membrane protein YfkQ</fullName>
    </submittedName>
</protein>
<dbReference type="InterPro" id="IPR004995">
    <property type="entry name" value="Spore_Ger"/>
</dbReference>
<feature type="transmembrane region" description="Helical" evidence="4">
    <location>
        <begin position="324"/>
        <end position="346"/>
    </location>
</feature>